<keyword evidence="2" id="KW-1185">Reference proteome</keyword>
<dbReference type="EMBL" id="ADVG01000001">
    <property type="protein sequence ID" value="EFH89958.1"/>
    <property type="molecule type" value="Genomic_DNA"/>
</dbReference>
<evidence type="ECO:0000313" key="2">
    <source>
        <dbReference type="Proteomes" id="UP000004508"/>
    </source>
</evidence>
<organism evidence="1 2">
    <name type="scientific">Ktedonobacter racemifer DSM 44963</name>
    <dbReference type="NCBI Taxonomy" id="485913"/>
    <lineage>
        <taxon>Bacteria</taxon>
        <taxon>Bacillati</taxon>
        <taxon>Chloroflexota</taxon>
        <taxon>Ktedonobacteria</taxon>
        <taxon>Ktedonobacterales</taxon>
        <taxon>Ktedonobacteraceae</taxon>
        <taxon>Ktedonobacter</taxon>
    </lineage>
</organism>
<sequence>MRTDRVALQFGELLQRLRLPLYWRDMVREQVVQAARQAGFDSEAMEREKERLRLKRGRITAPLITQKVK</sequence>
<dbReference type="InParanoid" id="D6TCE1"/>
<reference evidence="1 2" key="1">
    <citation type="journal article" date="2011" name="Stand. Genomic Sci.">
        <title>Non-contiguous finished genome sequence and contextual data of the filamentous soil bacterium Ktedonobacter racemifer type strain (SOSP1-21).</title>
        <authorList>
            <person name="Chang Y.J."/>
            <person name="Land M."/>
            <person name="Hauser L."/>
            <person name="Chertkov O."/>
            <person name="Del Rio T.G."/>
            <person name="Nolan M."/>
            <person name="Copeland A."/>
            <person name="Tice H."/>
            <person name="Cheng J.F."/>
            <person name="Lucas S."/>
            <person name="Han C."/>
            <person name="Goodwin L."/>
            <person name="Pitluck S."/>
            <person name="Ivanova N."/>
            <person name="Ovchinikova G."/>
            <person name="Pati A."/>
            <person name="Chen A."/>
            <person name="Palaniappan K."/>
            <person name="Mavromatis K."/>
            <person name="Liolios K."/>
            <person name="Brettin T."/>
            <person name="Fiebig A."/>
            <person name="Rohde M."/>
            <person name="Abt B."/>
            <person name="Goker M."/>
            <person name="Detter J.C."/>
            <person name="Woyke T."/>
            <person name="Bristow J."/>
            <person name="Eisen J.A."/>
            <person name="Markowitz V."/>
            <person name="Hugenholtz P."/>
            <person name="Kyrpides N.C."/>
            <person name="Klenk H.P."/>
            <person name="Lapidus A."/>
        </authorList>
    </citation>
    <scope>NUCLEOTIDE SEQUENCE [LARGE SCALE GENOMIC DNA]</scope>
    <source>
        <strain evidence="2">DSM 44963</strain>
    </source>
</reference>
<dbReference type="OrthoDB" id="10002815at2"/>
<gene>
    <name evidence="1" type="ORF">Krac_11548</name>
</gene>
<accession>D6TCE1</accession>
<dbReference type="Proteomes" id="UP000004508">
    <property type="component" value="Unassembled WGS sequence"/>
</dbReference>
<protein>
    <submittedName>
        <fullName evidence="1">Uncharacterized protein</fullName>
    </submittedName>
</protein>
<dbReference type="AlphaFoldDB" id="D6TCE1"/>
<comment type="caution">
    <text evidence="1">The sequence shown here is derived from an EMBL/GenBank/DDBJ whole genome shotgun (WGS) entry which is preliminary data.</text>
</comment>
<proteinExistence type="predicted"/>
<name>D6TCE1_KTERA</name>
<evidence type="ECO:0000313" key="1">
    <source>
        <dbReference type="EMBL" id="EFH89958.1"/>
    </source>
</evidence>
<dbReference type="RefSeq" id="WP_007906948.1">
    <property type="nucleotide sequence ID" value="NZ_ADVG01000001.1"/>
</dbReference>